<evidence type="ECO:0000313" key="3">
    <source>
        <dbReference type="Proteomes" id="UP000504635"/>
    </source>
</evidence>
<proteinExistence type="predicted"/>
<feature type="region of interest" description="Disordered" evidence="1">
    <location>
        <begin position="53"/>
        <end position="77"/>
    </location>
</feature>
<keyword evidence="2" id="KW-1133">Transmembrane helix</keyword>
<dbReference type="InParanoid" id="A0A6J2Y235"/>
<feature type="region of interest" description="Disordered" evidence="1">
    <location>
        <begin position="176"/>
        <end position="238"/>
    </location>
</feature>
<feature type="compositionally biased region" description="Basic and acidic residues" evidence="1">
    <location>
        <begin position="229"/>
        <end position="238"/>
    </location>
</feature>
<dbReference type="KEGG" id="soy:115882857"/>
<dbReference type="AlphaFoldDB" id="A0A6J2Y235"/>
<keyword evidence="3" id="KW-1185">Reference proteome</keyword>
<dbReference type="OrthoDB" id="10672491at2759"/>
<evidence type="ECO:0000256" key="1">
    <source>
        <dbReference type="SAM" id="MobiDB-lite"/>
    </source>
</evidence>
<feature type="compositionally biased region" description="Basic and acidic residues" evidence="1">
    <location>
        <begin position="53"/>
        <end position="63"/>
    </location>
</feature>
<keyword evidence="2" id="KW-0812">Transmembrane</keyword>
<sequence length="238" mass="26778">MNKGLLVTVIILACLLVSLIVTAGVYWYFKNRKNYANLEEDVEKIEPKQTKFTKKNDIKKKSDSISSEPLRRPTGIHIIPPTPPIEELDEVQVDGAPKSGSDKVVAFSDDVEKIEDNTSDDFTDNYVNVAERRPTKFVFAKNGAAETNEDDDTDSDNYISVADRRPTKFVFANPLEEGVFDSTDSSAKSPVPNPDEERKKSVAFDDNVERVHIDPIQDESDSDEDSDTAEMRKQKRET</sequence>
<dbReference type="RefSeq" id="XP_030756969.1">
    <property type="nucleotide sequence ID" value="XM_030901109.1"/>
</dbReference>
<feature type="compositionally biased region" description="Basic and acidic residues" evidence="1">
    <location>
        <begin position="195"/>
        <end position="215"/>
    </location>
</feature>
<feature type="transmembrane region" description="Helical" evidence="2">
    <location>
        <begin position="6"/>
        <end position="29"/>
    </location>
</feature>
<organism evidence="3 4">
    <name type="scientific">Sitophilus oryzae</name>
    <name type="common">Rice weevil</name>
    <name type="synonym">Curculio oryzae</name>
    <dbReference type="NCBI Taxonomy" id="7048"/>
    <lineage>
        <taxon>Eukaryota</taxon>
        <taxon>Metazoa</taxon>
        <taxon>Ecdysozoa</taxon>
        <taxon>Arthropoda</taxon>
        <taxon>Hexapoda</taxon>
        <taxon>Insecta</taxon>
        <taxon>Pterygota</taxon>
        <taxon>Neoptera</taxon>
        <taxon>Endopterygota</taxon>
        <taxon>Coleoptera</taxon>
        <taxon>Polyphaga</taxon>
        <taxon>Cucujiformia</taxon>
        <taxon>Curculionidae</taxon>
        <taxon>Dryophthorinae</taxon>
        <taxon>Sitophilus</taxon>
    </lineage>
</organism>
<accession>A0A6J2Y235</accession>
<name>A0A6J2Y235_SITOR</name>
<gene>
    <name evidence="4" type="primary">LOC115882857</name>
</gene>
<evidence type="ECO:0000256" key="2">
    <source>
        <dbReference type="SAM" id="Phobius"/>
    </source>
</evidence>
<dbReference type="Proteomes" id="UP000504635">
    <property type="component" value="Unplaced"/>
</dbReference>
<reference evidence="4" key="1">
    <citation type="submission" date="2025-08" db="UniProtKB">
        <authorList>
            <consortium name="RefSeq"/>
        </authorList>
    </citation>
    <scope>IDENTIFICATION</scope>
    <source>
        <tissue evidence="4">Gonads</tissue>
    </source>
</reference>
<protein>
    <submittedName>
        <fullName evidence="4">Uncharacterized protein LOC115882857</fullName>
    </submittedName>
</protein>
<feature type="compositionally biased region" description="Acidic residues" evidence="1">
    <location>
        <begin position="216"/>
        <end position="228"/>
    </location>
</feature>
<keyword evidence="2" id="KW-0472">Membrane</keyword>
<evidence type="ECO:0000313" key="4">
    <source>
        <dbReference type="RefSeq" id="XP_030756969.1"/>
    </source>
</evidence>
<dbReference type="GeneID" id="115882857"/>